<reference evidence="2" key="1">
    <citation type="journal article" date="2019" name="Int. J. Syst. Evol. Microbiol.">
        <title>The Global Catalogue of Microorganisms (GCM) 10K type strain sequencing project: providing services to taxonomists for standard genome sequencing and annotation.</title>
        <authorList>
            <consortium name="The Broad Institute Genomics Platform"/>
            <consortium name="The Broad Institute Genome Sequencing Center for Infectious Disease"/>
            <person name="Wu L."/>
            <person name="Ma J."/>
        </authorList>
    </citation>
    <scope>NUCLEOTIDE SEQUENCE [LARGE SCALE GENOMIC DNA]</scope>
    <source>
        <strain evidence="2">CGMCC 4.1782</strain>
    </source>
</reference>
<evidence type="ECO:0000313" key="1">
    <source>
        <dbReference type="EMBL" id="MFD2246146.1"/>
    </source>
</evidence>
<dbReference type="RefSeq" id="WP_250427821.1">
    <property type="nucleotide sequence ID" value="NZ_JALPRR010000001.1"/>
</dbReference>
<dbReference type="Proteomes" id="UP001597374">
    <property type="component" value="Unassembled WGS sequence"/>
</dbReference>
<gene>
    <name evidence="1" type="ORF">ACFSKP_07750</name>
</gene>
<name>A0ABW5CUL8_9BACT</name>
<evidence type="ECO:0000313" key="2">
    <source>
        <dbReference type="Proteomes" id="UP001597374"/>
    </source>
</evidence>
<organism evidence="1 2">
    <name type="scientific">Pontibacter ruber</name>
    <dbReference type="NCBI Taxonomy" id="1343895"/>
    <lineage>
        <taxon>Bacteria</taxon>
        <taxon>Pseudomonadati</taxon>
        <taxon>Bacteroidota</taxon>
        <taxon>Cytophagia</taxon>
        <taxon>Cytophagales</taxon>
        <taxon>Hymenobacteraceae</taxon>
        <taxon>Pontibacter</taxon>
    </lineage>
</organism>
<accession>A0ABW5CUL8</accession>
<keyword evidence="2" id="KW-1185">Reference proteome</keyword>
<sequence length="178" mass="20630">MKAAYLFLIAIALCGCKTAERGVVVDEKRTYANQGEYANRLAEQYFSQDLETKKYQKFNGSILKDSLSEYKVVYFDSLRIILDIEDEVYQRVFTEGIINPKHLYHSQSMQICCFEELIHLNKNGNHRRFRLWVFEKGIANPFEYLIELANGKATSQTTLSEFLNKAEVTHISEPTVIL</sequence>
<dbReference type="PROSITE" id="PS51257">
    <property type="entry name" value="PROKAR_LIPOPROTEIN"/>
    <property type="match status" value="1"/>
</dbReference>
<protein>
    <submittedName>
        <fullName evidence="1">Uncharacterized protein</fullName>
    </submittedName>
</protein>
<comment type="caution">
    <text evidence="1">The sequence shown here is derived from an EMBL/GenBank/DDBJ whole genome shotgun (WGS) entry which is preliminary data.</text>
</comment>
<dbReference type="EMBL" id="JBHUIM010000001">
    <property type="protein sequence ID" value="MFD2246146.1"/>
    <property type="molecule type" value="Genomic_DNA"/>
</dbReference>
<proteinExistence type="predicted"/>